<dbReference type="InterPro" id="IPR029030">
    <property type="entry name" value="Caspase-like_dom_sf"/>
</dbReference>
<dbReference type="AlphaFoldDB" id="A0A2S6H978"/>
<dbReference type="Proteomes" id="UP000240010">
    <property type="component" value="Unassembled WGS sequence"/>
</dbReference>
<dbReference type="Pfam" id="PF00656">
    <property type="entry name" value="Peptidase_C14"/>
    <property type="match status" value="1"/>
</dbReference>
<dbReference type="EMBL" id="PTIZ01000012">
    <property type="protein sequence ID" value="PPK73953.1"/>
    <property type="molecule type" value="Genomic_DNA"/>
</dbReference>
<evidence type="ECO:0000313" key="3">
    <source>
        <dbReference type="Proteomes" id="UP000240010"/>
    </source>
</evidence>
<comment type="caution">
    <text evidence="2">The sequence shown here is derived from an EMBL/GenBank/DDBJ whole genome shotgun (WGS) entry which is preliminary data.</text>
</comment>
<reference evidence="2 3" key="1">
    <citation type="submission" date="2018-02" db="EMBL/GenBank/DDBJ databases">
        <title>Subsurface microbial communities from deep shales in Ohio and West Virginia, USA.</title>
        <authorList>
            <person name="Wrighton K."/>
        </authorList>
    </citation>
    <scope>NUCLEOTIDE SEQUENCE [LARGE SCALE GENOMIC DNA]</scope>
    <source>
        <strain evidence="2 3">OWC-DMM</strain>
    </source>
</reference>
<accession>A0A2S6H978</accession>
<dbReference type="Gene3D" id="3.40.50.1460">
    <property type="match status" value="1"/>
</dbReference>
<gene>
    <name evidence="2" type="ORF">B0F87_1124</name>
</gene>
<feature type="domain" description="Peptidase C14 caspase" evidence="1">
    <location>
        <begin position="3"/>
        <end position="220"/>
    </location>
</feature>
<organism evidence="2 3">
    <name type="scientific">Methylobacter tundripaludum</name>
    <dbReference type="NCBI Taxonomy" id="173365"/>
    <lineage>
        <taxon>Bacteria</taxon>
        <taxon>Pseudomonadati</taxon>
        <taxon>Pseudomonadota</taxon>
        <taxon>Gammaproteobacteria</taxon>
        <taxon>Methylococcales</taxon>
        <taxon>Methylococcaceae</taxon>
        <taxon>Methylobacter</taxon>
    </lineage>
</organism>
<dbReference type="SUPFAM" id="SSF52129">
    <property type="entry name" value="Caspase-like"/>
    <property type="match status" value="1"/>
</dbReference>
<dbReference type="InterPro" id="IPR052039">
    <property type="entry name" value="Caspase-related_regulators"/>
</dbReference>
<evidence type="ECO:0000259" key="1">
    <source>
        <dbReference type="Pfam" id="PF00656"/>
    </source>
</evidence>
<dbReference type="InterPro" id="IPR011600">
    <property type="entry name" value="Pept_C14_caspase"/>
</dbReference>
<name>A0A2S6H978_9GAMM</name>
<dbReference type="GO" id="GO:0006508">
    <property type="term" value="P:proteolysis"/>
    <property type="evidence" value="ECO:0007669"/>
    <property type="project" value="InterPro"/>
</dbReference>
<proteinExistence type="predicted"/>
<evidence type="ECO:0000313" key="2">
    <source>
        <dbReference type="EMBL" id="PPK73953.1"/>
    </source>
</evidence>
<dbReference type="PANTHER" id="PTHR22576">
    <property type="entry name" value="MUCOSA ASSOCIATED LYMPHOID TISSUE LYMPHOMA TRANSLOCATION PROTEIN 1/PARACASPASE"/>
    <property type="match status" value="1"/>
</dbReference>
<dbReference type="RefSeq" id="WP_104430079.1">
    <property type="nucleotide sequence ID" value="NZ_PTIZ01000012.1"/>
</dbReference>
<dbReference type="GO" id="GO:0004197">
    <property type="term" value="F:cysteine-type endopeptidase activity"/>
    <property type="evidence" value="ECO:0007669"/>
    <property type="project" value="InterPro"/>
</dbReference>
<sequence length="489" mass="56536">MGKRIALLIGVSEYENESNLPPCAKDIGIISEIISGSGNYDDCLTIDGNQKSNIVKADITSFIRKHQEGSVDEIFFYYTGHGTSIADDFMYLFSDFRSSKMEQTSLRNSEFDSMLKSLKPKQTIKVVDACQAGTEYIKSNRDLQSIFEKSSSECFKKTYFLFSSSNNQSSIALKDFSVFTKSFAMALLDYEGEDIRYRDIMDYISDDVNVKKHQTPLFIQQSDNTEIFCNVSSELVKSLREQLFIKEELTSQDGKDSGDIEPESAESKEEKLVQIIRMKSKEYCSADQAQESLNIYFDEFPSYKWSEEISLLFNTELKYQQDYTGITGLASIGKWIKDSEERYFSLEIYTTESYESKEKVVSEDRFGFNKTTEYRPVTKYKDVIDGFQLSAPSPHKSIVFLLQPKEEILSWYRVFFTHVFSKSKLTVFCKYEAETERSWDRRDIQNKNTWKINHSNFKDHDSIKNLVRSSLEALENEIINNIKAQFDDG</sequence>
<protein>
    <submittedName>
        <fullName evidence="2">Caspase domain-containing protein</fullName>
    </submittedName>
</protein>
<dbReference type="PANTHER" id="PTHR22576:SF37">
    <property type="entry name" value="MUCOSA-ASSOCIATED LYMPHOID TISSUE LYMPHOMA TRANSLOCATION PROTEIN 1"/>
    <property type="match status" value="1"/>
</dbReference>